<dbReference type="Pfam" id="PF13520">
    <property type="entry name" value="AA_permease_2"/>
    <property type="match status" value="1"/>
</dbReference>
<feature type="transmembrane region" description="Helical" evidence="7">
    <location>
        <begin position="265"/>
        <end position="283"/>
    </location>
</feature>
<dbReference type="EMBL" id="RIBY02002289">
    <property type="protein sequence ID" value="KAH9820905.1"/>
    <property type="molecule type" value="Genomic_DNA"/>
</dbReference>
<evidence type="ECO:0000256" key="4">
    <source>
        <dbReference type="ARBA" id="ARBA00022989"/>
    </source>
</evidence>
<evidence type="ECO:0000256" key="5">
    <source>
        <dbReference type="ARBA" id="ARBA00023136"/>
    </source>
</evidence>
<feature type="transmembrane region" description="Helical" evidence="7">
    <location>
        <begin position="59"/>
        <end position="78"/>
    </location>
</feature>
<feature type="transmembrane region" description="Helical" evidence="7">
    <location>
        <begin position="304"/>
        <end position="325"/>
    </location>
</feature>
<sequence>MTDTGESLGDSGASRFSSRPNSRIEHKPSTITDIKAIERLSLPWRVDKRQELRRKFRKLSTISFTSCVMGTWEVSLTANAPGFMGGGAAGLFWTLVICYVGQFFIILSLAEMVLLVQDMLTISENSLTFMHRPPSRRQVPDNLAPERSRRYLSYCSGVLACVGWQSIIAADAFIISGSMQNLIEILHPSYEPQKWQLTLLTIAVAVAFSAISILASSHLSLMEGLFAVCHIYAFVPIVLSIWILADHSPASKVFFHFSGGGGWPSTTLSAMTGQITSIFICLGTDSIMHLSEEISEPGKLVPQAMVWSYVLNAPMMFLMVAANAINVAGMDQKVIAYSEFNYIWSIKNAIQDRGAQAGFAIVVVLLLSMSSITVIAATSRLTLSFARDNGLPFSNWIRQKNKYTKSPVNAILVTALFTSGLSLIRTFSITSLRIALSMAAASLMAAYLLAIGCLIRKRLRREAIPTSQWTLGKYGLACNLIAFAYALWSFLWSFAPPFYQVAGDSFNWTSVILPMLMMLASLLFFAGKVKYRVPVGRVSSWQT</sequence>
<keyword evidence="2" id="KW-0813">Transport</keyword>
<reference evidence="8 9" key="1">
    <citation type="journal article" date="2018" name="IMA Fungus">
        <title>IMA Genome-F 10: Nine draft genome sequences of Claviceps purpurea s.lat., including C. arundinis, C. humidiphila, and C. cf. spartinae, pseudomolecules for the pitch canker pathogen Fusarium circinatum, draft genome of Davidsoniella eucalypti, Grosmannia galeiformis, Quambalaria eucalypti, and Teratosphaeria destructans.</title>
        <authorList>
            <person name="Wingfield B.D."/>
            <person name="Liu M."/>
            <person name="Nguyen H.D."/>
            <person name="Lane F.A."/>
            <person name="Morgan S.W."/>
            <person name="De Vos L."/>
            <person name="Wilken P.M."/>
            <person name="Duong T.A."/>
            <person name="Aylward J."/>
            <person name="Coetzee M.P."/>
            <person name="Dadej K."/>
            <person name="De Beer Z.W."/>
            <person name="Findlay W."/>
            <person name="Havenga M."/>
            <person name="Kolarik M."/>
            <person name="Menzies J.G."/>
            <person name="Naidoo K."/>
            <person name="Pochopski O."/>
            <person name="Shoukouhi P."/>
            <person name="Santana Q.C."/>
            <person name="Seifert K.A."/>
            <person name="Soal N."/>
            <person name="Steenkamp E.T."/>
            <person name="Tatham C.T."/>
            <person name="van der Nest M.A."/>
            <person name="Wingfield M.J."/>
        </authorList>
    </citation>
    <scope>NUCLEOTIDE SEQUENCE [LARGE SCALE GENOMIC DNA]</scope>
    <source>
        <strain evidence="8">CMW44962</strain>
    </source>
</reference>
<feature type="transmembrane region" description="Helical" evidence="7">
    <location>
        <begin position="151"/>
        <end position="175"/>
    </location>
</feature>
<feature type="region of interest" description="Disordered" evidence="6">
    <location>
        <begin position="1"/>
        <end position="25"/>
    </location>
</feature>
<dbReference type="GO" id="GO:0016020">
    <property type="term" value="C:membrane"/>
    <property type="evidence" value="ECO:0007669"/>
    <property type="project" value="UniProtKB-SubCell"/>
</dbReference>
<dbReference type="GO" id="GO:0022857">
    <property type="term" value="F:transmembrane transporter activity"/>
    <property type="evidence" value="ECO:0007669"/>
    <property type="project" value="InterPro"/>
</dbReference>
<feature type="transmembrane region" description="Helical" evidence="7">
    <location>
        <begin position="90"/>
        <end position="116"/>
    </location>
</feature>
<dbReference type="Gene3D" id="1.20.1740.10">
    <property type="entry name" value="Amino acid/polyamine transporter I"/>
    <property type="match status" value="1"/>
</dbReference>
<evidence type="ECO:0000256" key="2">
    <source>
        <dbReference type="ARBA" id="ARBA00022448"/>
    </source>
</evidence>
<feature type="transmembrane region" description="Helical" evidence="7">
    <location>
        <begin position="476"/>
        <end position="494"/>
    </location>
</feature>
<accession>A0A9W7VZ46</accession>
<dbReference type="PANTHER" id="PTHR45649:SF4">
    <property type="entry name" value="TRANSPORTER, PUTATIVE (EUROFUNG)-RELATED"/>
    <property type="match status" value="1"/>
</dbReference>
<feature type="transmembrane region" description="Helical" evidence="7">
    <location>
        <begin position="357"/>
        <end position="377"/>
    </location>
</feature>
<feature type="transmembrane region" description="Helical" evidence="7">
    <location>
        <begin position="408"/>
        <end position="428"/>
    </location>
</feature>
<evidence type="ECO:0000256" key="1">
    <source>
        <dbReference type="ARBA" id="ARBA00004141"/>
    </source>
</evidence>
<evidence type="ECO:0000256" key="6">
    <source>
        <dbReference type="SAM" id="MobiDB-lite"/>
    </source>
</evidence>
<organism evidence="8 9">
    <name type="scientific">Teratosphaeria destructans</name>
    <dbReference type="NCBI Taxonomy" id="418781"/>
    <lineage>
        <taxon>Eukaryota</taxon>
        <taxon>Fungi</taxon>
        <taxon>Dikarya</taxon>
        <taxon>Ascomycota</taxon>
        <taxon>Pezizomycotina</taxon>
        <taxon>Dothideomycetes</taxon>
        <taxon>Dothideomycetidae</taxon>
        <taxon>Mycosphaerellales</taxon>
        <taxon>Teratosphaeriaceae</taxon>
        <taxon>Teratosphaeria</taxon>
    </lineage>
</organism>
<keyword evidence="9" id="KW-1185">Reference proteome</keyword>
<keyword evidence="3 7" id="KW-0812">Transmembrane</keyword>
<dbReference type="OrthoDB" id="3257095at2759"/>
<proteinExistence type="predicted"/>
<comment type="caution">
    <text evidence="8">The sequence shown here is derived from an EMBL/GenBank/DDBJ whole genome shotgun (WGS) entry which is preliminary data.</text>
</comment>
<feature type="transmembrane region" description="Helical" evidence="7">
    <location>
        <begin position="224"/>
        <end position="245"/>
    </location>
</feature>
<feature type="transmembrane region" description="Helical" evidence="7">
    <location>
        <begin position="195"/>
        <end position="215"/>
    </location>
</feature>
<evidence type="ECO:0000256" key="7">
    <source>
        <dbReference type="SAM" id="Phobius"/>
    </source>
</evidence>
<protein>
    <submittedName>
        <fullName evidence="8">Amino-acid permease</fullName>
    </submittedName>
</protein>
<keyword evidence="5 7" id="KW-0472">Membrane</keyword>
<dbReference type="PIRSF" id="PIRSF006060">
    <property type="entry name" value="AA_transporter"/>
    <property type="match status" value="1"/>
</dbReference>
<evidence type="ECO:0000313" key="9">
    <source>
        <dbReference type="Proteomes" id="UP001138500"/>
    </source>
</evidence>
<gene>
    <name evidence="8" type="ORF">Tdes44962_MAKER05096</name>
</gene>
<keyword evidence="4 7" id="KW-1133">Transmembrane helix</keyword>
<reference evidence="8 9" key="2">
    <citation type="journal article" date="2021" name="Curr. Genet.">
        <title>Genetic response to nitrogen starvation in the aggressive Eucalyptus foliar pathogen Teratosphaeria destructans.</title>
        <authorList>
            <person name="Havenga M."/>
            <person name="Wingfield B.D."/>
            <person name="Wingfield M.J."/>
            <person name="Dreyer L.L."/>
            <person name="Roets F."/>
            <person name="Aylward J."/>
        </authorList>
    </citation>
    <scope>NUCLEOTIDE SEQUENCE [LARGE SCALE GENOMIC DNA]</scope>
    <source>
        <strain evidence="8">CMW44962</strain>
    </source>
</reference>
<evidence type="ECO:0000313" key="8">
    <source>
        <dbReference type="EMBL" id="KAH9820905.1"/>
    </source>
</evidence>
<comment type="subcellular location">
    <subcellularLocation>
        <location evidence="1">Membrane</location>
        <topology evidence="1">Multi-pass membrane protein</topology>
    </subcellularLocation>
</comment>
<dbReference type="InterPro" id="IPR002293">
    <property type="entry name" value="AA/rel_permease1"/>
</dbReference>
<name>A0A9W7VZ46_9PEZI</name>
<dbReference type="PANTHER" id="PTHR45649">
    <property type="entry name" value="AMINO-ACID PERMEASE BAT1"/>
    <property type="match status" value="1"/>
</dbReference>
<feature type="transmembrane region" description="Helical" evidence="7">
    <location>
        <begin position="434"/>
        <end position="455"/>
    </location>
</feature>
<dbReference type="Proteomes" id="UP001138500">
    <property type="component" value="Unassembled WGS sequence"/>
</dbReference>
<dbReference type="AlphaFoldDB" id="A0A9W7VZ46"/>
<evidence type="ECO:0000256" key="3">
    <source>
        <dbReference type="ARBA" id="ARBA00022692"/>
    </source>
</evidence>
<feature type="transmembrane region" description="Helical" evidence="7">
    <location>
        <begin position="506"/>
        <end position="527"/>
    </location>
</feature>